<dbReference type="AlphaFoldDB" id="Q213K8"/>
<reference evidence="2" key="1">
    <citation type="submission" date="2006-03" db="EMBL/GenBank/DDBJ databases">
        <title>Complete sequence of Rhodopseudomonas palustris BisB18.</title>
        <authorList>
            <consortium name="US DOE Joint Genome Institute"/>
            <person name="Copeland A."/>
            <person name="Lucas S."/>
            <person name="Lapidus A."/>
            <person name="Barry K."/>
            <person name="Detter J.C."/>
            <person name="Glavina del Rio T."/>
            <person name="Hammon N."/>
            <person name="Israni S."/>
            <person name="Dalin E."/>
            <person name="Tice H."/>
            <person name="Pitluck S."/>
            <person name="Chain P."/>
            <person name="Malfatti S."/>
            <person name="Shin M."/>
            <person name="Vergez L."/>
            <person name="Schmutz J."/>
            <person name="Larimer F."/>
            <person name="Land M."/>
            <person name="Hauser L."/>
            <person name="Pelletier D.A."/>
            <person name="Kyrpides N."/>
            <person name="Anderson I."/>
            <person name="Oda Y."/>
            <person name="Harwood C.S."/>
            <person name="Richardson P."/>
        </authorList>
    </citation>
    <scope>NUCLEOTIDE SEQUENCE [LARGE SCALE GENOMIC DNA]</scope>
    <source>
        <strain evidence="2">BisB18</strain>
    </source>
</reference>
<organism evidence="2">
    <name type="scientific">Rhodopseudomonas palustris (strain BisB18)</name>
    <dbReference type="NCBI Taxonomy" id="316056"/>
    <lineage>
        <taxon>Bacteria</taxon>
        <taxon>Pseudomonadati</taxon>
        <taxon>Pseudomonadota</taxon>
        <taxon>Alphaproteobacteria</taxon>
        <taxon>Hyphomicrobiales</taxon>
        <taxon>Nitrobacteraceae</taxon>
        <taxon>Rhodopseudomonas</taxon>
    </lineage>
</organism>
<dbReference type="EMBL" id="CP000301">
    <property type="protein sequence ID" value="ABD88428.1"/>
    <property type="molecule type" value="Genomic_DNA"/>
</dbReference>
<gene>
    <name evidence="2" type="ordered locus">RPC_2880</name>
</gene>
<accession>Q213K8</accession>
<dbReference type="STRING" id="316056.RPC_2880"/>
<protein>
    <submittedName>
        <fullName evidence="2">Uncharacterized protein</fullName>
    </submittedName>
</protein>
<feature type="coiled-coil region" evidence="1">
    <location>
        <begin position="68"/>
        <end position="95"/>
    </location>
</feature>
<dbReference type="KEGG" id="rpc:RPC_2880"/>
<dbReference type="HOGENOM" id="CLU_1223959_0_0_5"/>
<keyword evidence="1" id="KW-0175">Coiled coil</keyword>
<proteinExistence type="predicted"/>
<evidence type="ECO:0000256" key="1">
    <source>
        <dbReference type="SAM" id="Coils"/>
    </source>
</evidence>
<sequence length="226" mass="25363">MTGSRFQIRRIGIAIDMTCRFRTARILMTSIVVWSIVEIDDAQSGSGAAANADTSAVASPFQDKTSKLRAVERTMTELRAAIESYRNDIADFNAVVALWEVMRKQFQAFEAAATHAQKSCGEYREELKEFQKTYPNQVARFSAIIRECQGVLDQSDTLISEYEKSLEYIRRDVQHVKNISSFTGKSYDKSEAALKAKEAEKQLLDGINKLPGMSGFTKAMPDFKGF</sequence>
<name>Q213K8_RHOPB</name>
<evidence type="ECO:0000313" key="2">
    <source>
        <dbReference type="EMBL" id="ABD88428.1"/>
    </source>
</evidence>